<comment type="caution">
    <text evidence="2">The sequence shown here is derived from an EMBL/GenBank/DDBJ whole genome shotgun (WGS) entry which is preliminary data.</text>
</comment>
<dbReference type="PROSITE" id="PS00409">
    <property type="entry name" value="PROKAR_NTER_METHYL"/>
    <property type="match status" value="1"/>
</dbReference>
<dbReference type="Proteomes" id="UP001291309">
    <property type="component" value="Unassembled WGS sequence"/>
</dbReference>
<protein>
    <submittedName>
        <fullName evidence="2">Prepilin-type N-terminal cleavage/methylation domain-containing protein</fullName>
    </submittedName>
</protein>
<evidence type="ECO:0000313" key="2">
    <source>
        <dbReference type="EMBL" id="MDY7227651.1"/>
    </source>
</evidence>
<gene>
    <name evidence="2" type="ORF">SYV04_14655</name>
</gene>
<name>A0ABU5H2W1_9BACT</name>
<proteinExistence type="predicted"/>
<accession>A0ABU5H2W1</accession>
<evidence type="ECO:0000313" key="3">
    <source>
        <dbReference type="Proteomes" id="UP001291309"/>
    </source>
</evidence>
<dbReference type="EMBL" id="JAXIVS010000004">
    <property type="protein sequence ID" value="MDY7227651.1"/>
    <property type="molecule type" value="Genomic_DNA"/>
</dbReference>
<feature type="transmembrane region" description="Helical" evidence="1">
    <location>
        <begin position="12"/>
        <end position="34"/>
    </location>
</feature>
<organism evidence="2 3">
    <name type="scientific">Hyalangium rubrum</name>
    <dbReference type="NCBI Taxonomy" id="3103134"/>
    <lineage>
        <taxon>Bacteria</taxon>
        <taxon>Pseudomonadati</taxon>
        <taxon>Myxococcota</taxon>
        <taxon>Myxococcia</taxon>
        <taxon>Myxococcales</taxon>
        <taxon>Cystobacterineae</taxon>
        <taxon>Archangiaceae</taxon>
        <taxon>Hyalangium</taxon>
    </lineage>
</organism>
<reference evidence="2 3" key="1">
    <citation type="submission" date="2023-12" db="EMBL/GenBank/DDBJ databases">
        <title>the genome sequence of Hyalangium sp. s54d21.</title>
        <authorList>
            <person name="Zhang X."/>
        </authorList>
    </citation>
    <scope>NUCLEOTIDE SEQUENCE [LARGE SCALE GENOMIC DNA]</scope>
    <source>
        <strain evidence="3">s54d21</strain>
    </source>
</reference>
<keyword evidence="1" id="KW-1133">Transmembrane helix</keyword>
<sequence length="436" mass="47736">MRPPLRSRGFTLVELLIGGAVGAVVLLGISLTFISQARQYQAHASRRAIQANARQALAFMGRAVRTAGYGVNPDRAVLAYDSYDVESDSAVPGYPDAVVIHWRDTLFRRNVASANSNQIIVQQLPVDPADPGAERGLREPLRRGQILLVLCPLARQHAFVTVRDFVPVGETTIPLDQTMPASAVNTPIGAPGRLFHEQASLDSEACFSAPGTQVVKVRRAAFYVAMFDADGLGSTPERTPYLMMHQGLDMPTDTQPQGDNVIDVNDSVPVAEGIEQLQVAYILNSNNDTAPLVRGVTDDPMLSPNYYGEQWERIDPSLLTNWFFDPSVRFTDARRMADHPANIRQVRLTVVSRSTVADPDIRGDNLLTATEGAPLANGTIPWRQLENLGTPAIEDFNPSGRRFYRVLLRESITPKNMMMNSQFPPVSFTANTLGGG</sequence>
<keyword evidence="1" id="KW-0812">Transmembrane</keyword>
<keyword evidence="3" id="KW-1185">Reference proteome</keyword>
<dbReference type="RefSeq" id="WP_321546367.1">
    <property type="nucleotide sequence ID" value="NZ_JAXIVS010000004.1"/>
</dbReference>
<dbReference type="InterPro" id="IPR012902">
    <property type="entry name" value="N_methyl_site"/>
</dbReference>
<evidence type="ECO:0000256" key="1">
    <source>
        <dbReference type="SAM" id="Phobius"/>
    </source>
</evidence>
<dbReference type="Pfam" id="PF07963">
    <property type="entry name" value="N_methyl"/>
    <property type="match status" value="1"/>
</dbReference>
<keyword evidence="1" id="KW-0472">Membrane</keyword>